<dbReference type="GO" id="GO:0051119">
    <property type="term" value="F:sugar transmembrane transporter activity"/>
    <property type="evidence" value="ECO:0007669"/>
    <property type="project" value="InterPro"/>
</dbReference>
<dbReference type="RefSeq" id="XP_025417195.1">
    <property type="nucleotide sequence ID" value="XM_025561410.1"/>
</dbReference>
<dbReference type="GeneID" id="112688288"/>
<evidence type="ECO:0000313" key="12">
    <source>
        <dbReference type="RefSeq" id="XP_025417195.1"/>
    </source>
</evidence>
<feature type="transmembrane region" description="Helical" evidence="9">
    <location>
        <begin position="52"/>
        <end position="79"/>
    </location>
</feature>
<evidence type="ECO:0000256" key="4">
    <source>
        <dbReference type="ARBA" id="ARBA00022989"/>
    </source>
</evidence>
<reference evidence="12" key="1">
    <citation type="submission" date="2025-08" db="UniProtKB">
        <authorList>
            <consortium name="RefSeq"/>
        </authorList>
    </citation>
    <scope>IDENTIFICATION</scope>
    <source>
        <tissue evidence="12">Whole body</tissue>
    </source>
</reference>
<name>A0A8B8G3F6_9HEMI</name>
<feature type="transmembrane region" description="Helical" evidence="9">
    <location>
        <begin position="115"/>
        <end position="134"/>
    </location>
</feature>
<accession>A0A8B8G3F6</accession>
<dbReference type="PANTHER" id="PTHR48021">
    <property type="match status" value="1"/>
</dbReference>
<dbReference type="AlphaFoldDB" id="A0A8B8G3F6"/>
<dbReference type="InterPro" id="IPR036259">
    <property type="entry name" value="MFS_trans_sf"/>
</dbReference>
<dbReference type="Gene3D" id="1.20.1250.20">
    <property type="entry name" value="MFS general substrate transporter like domains"/>
    <property type="match status" value="1"/>
</dbReference>
<feature type="transmembrane region" description="Helical" evidence="9">
    <location>
        <begin position="316"/>
        <end position="336"/>
    </location>
</feature>
<sequence length="455" mass="50405">MFRAVNNKISQITFALSASLGAFVIGTVLGWSSPTQKMLEDGTAVDFEVSPMAAATACSMFGVGAVIGAVPAGAVSAVFGRRVSLIIGESNVVLGWLMITFPTATRMLYVGRTLQGVGCGAMCTIIPMYVGEIAEPEIRGFLGGLHQLFIVSGILFSYIFGNFLTYTQLNMACGVWMVVHLLAMLYVPESPYFLIRDDKRVRAEEALARLRDPNHDCKSELEEIQKFVEEEQKNSYTAREVLEKNVNRRALTIGIGCMFFQQMTGINVIIFYLKHIFENSGSEISPELSTTVVGTIQLVMTFVSMMITDKFGRRSLMVYSMTSMGICFLALSYYFFAKKYNPRVADSLDWLPLITIVLYISMYSIGCGPIPYIIIGEIFSSELKSMGTGMSIATNWTVVWLVTCLANPMDTFIGPSGTFFVYSGFCFLGMLFVVNRVPETKNRSLAEIQFELEKN</sequence>
<feature type="transmembrane region" description="Helical" evidence="9">
    <location>
        <begin position="387"/>
        <end position="406"/>
    </location>
</feature>
<feature type="transmembrane region" description="Helical" evidence="9">
    <location>
        <begin position="250"/>
        <end position="273"/>
    </location>
</feature>
<dbReference type="Proteomes" id="UP000694846">
    <property type="component" value="Unplaced"/>
</dbReference>
<dbReference type="Pfam" id="PF00083">
    <property type="entry name" value="Sugar_tr"/>
    <property type="match status" value="1"/>
</dbReference>
<evidence type="ECO:0000256" key="3">
    <source>
        <dbReference type="ARBA" id="ARBA00022692"/>
    </source>
</evidence>
<evidence type="ECO:0000256" key="8">
    <source>
        <dbReference type="RuleBase" id="RU003346"/>
    </source>
</evidence>
<feature type="transmembrane region" description="Helical" evidence="9">
    <location>
        <begin position="91"/>
        <end position="109"/>
    </location>
</feature>
<feature type="transmembrane region" description="Helical" evidence="9">
    <location>
        <begin position="412"/>
        <end position="434"/>
    </location>
</feature>
<feature type="transmembrane region" description="Helical" evidence="9">
    <location>
        <begin position="356"/>
        <end position="375"/>
    </location>
</feature>
<evidence type="ECO:0000256" key="6">
    <source>
        <dbReference type="ARBA" id="ARBA00023180"/>
    </source>
</evidence>
<evidence type="ECO:0000256" key="5">
    <source>
        <dbReference type="ARBA" id="ARBA00023136"/>
    </source>
</evidence>
<evidence type="ECO:0000256" key="9">
    <source>
        <dbReference type="SAM" id="Phobius"/>
    </source>
</evidence>
<feature type="transmembrane region" description="Helical" evidence="9">
    <location>
        <begin position="12"/>
        <end position="32"/>
    </location>
</feature>
<evidence type="ECO:0000256" key="2">
    <source>
        <dbReference type="ARBA" id="ARBA00022475"/>
    </source>
</evidence>
<keyword evidence="8" id="KW-0813">Transport</keyword>
<dbReference type="PROSITE" id="PS50850">
    <property type="entry name" value="MFS"/>
    <property type="match status" value="1"/>
</dbReference>
<dbReference type="SUPFAM" id="SSF103473">
    <property type="entry name" value="MFS general substrate transporter"/>
    <property type="match status" value="1"/>
</dbReference>
<feature type="domain" description="Major facilitator superfamily (MFS) profile" evidence="10">
    <location>
        <begin position="14"/>
        <end position="441"/>
    </location>
</feature>
<dbReference type="PANTHER" id="PTHR48021:SF86">
    <property type="entry name" value="FACILITATED TREHALOSE TRANSPORTER TRET1-1-LIKE PROTEIN"/>
    <property type="match status" value="1"/>
</dbReference>
<feature type="transmembrane region" description="Helical" evidence="9">
    <location>
        <begin position="141"/>
        <end position="160"/>
    </location>
</feature>
<keyword evidence="5 9" id="KW-0472">Membrane</keyword>
<dbReference type="InterPro" id="IPR044775">
    <property type="entry name" value="MFS_ERD6/Tret1-like"/>
</dbReference>
<evidence type="ECO:0000256" key="7">
    <source>
        <dbReference type="ARBA" id="ARBA00024348"/>
    </source>
</evidence>
<dbReference type="FunFam" id="1.20.1250.20:FF:000055">
    <property type="entry name" value="Facilitated trehalose transporter Tret1-2 homolog"/>
    <property type="match status" value="1"/>
</dbReference>
<dbReference type="PROSITE" id="PS00217">
    <property type="entry name" value="SUGAR_TRANSPORT_2"/>
    <property type="match status" value="1"/>
</dbReference>
<evidence type="ECO:0000259" key="10">
    <source>
        <dbReference type="PROSITE" id="PS50850"/>
    </source>
</evidence>
<comment type="subcellular location">
    <subcellularLocation>
        <location evidence="1">Cell membrane</location>
        <topology evidence="1">Multi-pass membrane protein</topology>
    </subcellularLocation>
</comment>
<dbReference type="PRINTS" id="PR00171">
    <property type="entry name" value="SUGRTRNSPORT"/>
</dbReference>
<dbReference type="NCBIfam" id="TIGR00879">
    <property type="entry name" value="SP"/>
    <property type="match status" value="1"/>
</dbReference>
<dbReference type="InterPro" id="IPR005829">
    <property type="entry name" value="Sugar_transporter_CS"/>
</dbReference>
<keyword evidence="2" id="KW-1003">Cell membrane</keyword>
<dbReference type="OrthoDB" id="4142200at2759"/>
<keyword evidence="6" id="KW-0325">Glycoprotein</keyword>
<dbReference type="InterPro" id="IPR020846">
    <property type="entry name" value="MFS_dom"/>
</dbReference>
<feature type="transmembrane region" description="Helical" evidence="9">
    <location>
        <begin position="288"/>
        <end position="307"/>
    </location>
</feature>
<comment type="similarity">
    <text evidence="7">Belongs to the major facilitator superfamily. Sugar transporter (TC 2.A.1.1) family. Trehalose transporter subfamily.</text>
</comment>
<keyword evidence="3 9" id="KW-0812">Transmembrane</keyword>
<gene>
    <name evidence="12" type="primary">LOC112688288</name>
</gene>
<keyword evidence="11" id="KW-1185">Reference proteome</keyword>
<protein>
    <submittedName>
        <fullName evidence="12">Facilitated trehalose transporter Tret1-like isoform X1</fullName>
    </submittedName>
</protein>
<evidence type="ECO:0000313" key="11">
    <source>
        <dbReference type="Proteomes" id="UP000694846"/>
    </source>
</evidence>
<evidence type="ECO:0000256" key="1">
    <source>
        <dbReference type="ARBA" id="ARBA00004651"/>
    </source>
</evidence>
<dbReference type="InterPro" id="IPR003663">
    <property type="entry name" value="Sugar/inositol_transpt"/>
</dbReference>
<dbReference type="InterPro" id="IPR005828">
    <property type="entry name" value="MFS_sugar_transport-like"/>
</dbReference>
<keyword evidence="4 9" id="KW-1133">Transmembrane helix</keyword>
<proteinExistence type="inferred from homology"/>
<dbReference type="GO" id="GO:0005886">
    <property type="term" value="C:plasma membrane"/>
    <property type="evidence" value="ECO:0007669"/>
    <property type="project" value="UniProtKB-SubCell"/>
</dbReference>
<organism evidence="11 12">
    <name type="scientific">Sipha flava</name>
    <name type="common">yellow sugarcane aphid</name>
    <dbReference type="NCBI Taxonomy" id="143950"/>
    <lineage>
        <taxon>Eukaryota</taxon>
        <taxon>Metazoa</taxon>
        <taxon>Ecdysozoa</taxon>
        <taxon>Arthropoda</taxon>
        <taxon>Hexapoda</taxon>
        <taxon>Insecta</taxon>
        <taxon>Pterygota</taxon>
        <taxon>Neoptera</taxon>
        <taxon>Paraneoptera</taxon>
        <taxon>Hemiptera</taxon>
        <taxon>Sternorrhyncha</taxon>
        <taxon>Aphidomorpha</taxon>
        <taxon>Aphidoidea</taxon>
        <taxon>Aphididae</taxon>
        <taxon>Sipha</taxon>
    </lineage>
</organism>
<dbReference type="CDD" id="cd17358">
    <property type="entry name" value="MFS_GLUT6_8_Class3_like"/>
    <property type="match status" value="1"/>
</dbReference>
<dbReference type="InterPro" id="IPR050549">
    <property type="entry name" value="MFS_Trehalose_Transporter"/>
</dbReference>
<feature type="transmembrane region" description="Helical" evidence="9">
    <location>
        <begin position="166"/>
        <end position="187"/>
    </location>
</feature>